<gene>
    <name evidence="2" type="ORF">SAMN05216219_3044</name>
</gene>
<keyword evidence="1" id="KW-1133">Transmembrane helix</keyword>
<dbReference type="EMBL" id="FOVM01000010">
    <property type="protein sequence ID" value="SFO01432.1"/>
    <property type="molecule type" value="Genomic_DNA"/>
</dbReference>
<dbReference type="AlphaFoldDB" id="A0A1I5DQ77"/>
<feature type="transmembrane region" description="Helical" evidence="1">
    <location>
        <begin position="21"/>
        <end position="39"/>
    </location>
</feature>
<dbReference type="Pfam" id="PF11298">
    <property type="entry name" value="DUF3099"/>
    <property type="match status" value="1"/>
</dbReference>
<evidence type="ECO:0000313" key="2">
    <source>
        <dbReference type="EMBL" id="SFO01432.1"/>
    </source>
</evidence>
<keyword evidence="1" id="KW-0472">Membrane</keyword>
<dbReference type="Proteomes" id="UP000198867">
    <property type="component" value="Unassembled WGS sequence"/>
</dbReference>
<evidence type="ECO:0000313" key="3">
    <source>
        <dbReference type="Proteomes" id="UP000198867"/>
    </source>
</evidence>
<proteinExistence type="predicted"/>
<accession>A0A1I5DQ77</accession>
<dbReference type="InterPro" id="IPR021449">
    <property type="entry name" value="DUF3099"/>
</dbReference>
<evidence type="ECO:0008006" key="4">
    <source>
        <dbReference type="Google" id="ProtNLM"/>
    </source>
</evidence>
<evidence type="ECO:0000256" key="1">
    <source>
        <dbReference type="SAM" id="Phobius"/>
    </source>
</evidence>
<dbReference type="STRING" id="995034.SAMN05216219_3044"/>
<keyword evidence="1" id="KW-0812">Transmembrane</keyword>
<keyword evidence="3" id="KW-1185">Reference proteome</keyword>
<name>A0A1I5DQ77_9MICO</name>
<organism evidence="2 3">
    <name type="scientific">Mycetocola miduiensis</name>
    <dbReference type="NCBI Taxonomy" id="995034"/>
    <lineage>
        <taxon>Bacteria</taxon>
        <taxon>Bacillati</taxon>
        <taxon>Actinomycetota</taxon>
        <taxon>Actinomycetes</taxon>
        <taxon>Micrococcales</taxon>
        <taxon>Microbacteriaceae</taxon>
        <taxon>Mycetocola</taxon>
    </lineage>
</organism>
<reference evidence="3" key="1">
    <citation type="submission" date="2016-10" db="EMBL/GenBank/DDBJ databases">
        <authorList>
            <person name="Varghese N."/>
            <person name="Submissions S."/>
        </authorList>
    </citation>
    <scope>NUCLEOTIDE SEQUENCE [LARGE SCALE GENOMIC DNA]</scope>
    <source>
        <strain evidence="3">CGMCC 1.11101</strain>
    </source>
</reference>
<dbReference type="OrthoDB" id="4229919at2"/>
<protein>
    <recommendedName>
        <fullName evidence="4">DUF3099 domain-containing protein</fullName>
    </recommendedName>
</protein>
<feature type="transmembrane region" description="Helical" evidence="1">
    <location>
        <begin position="45"/>
        <end position="68"/>
    </location>
</feature>
<sequence>MKQPSITSLPPSPDADRRARMLKYTIAMSIRVVCLVMMLFVDGWWLFVCAAGAICLPYIAVVLANVGAPTADTTVLRPGGVVAIPERKAPEDDEQDRQAS</sequence>
<dbReference type="RefSeq" id="WP_090712937.1">
    <property type="nucleotide sequence ID" value="NZ_FOVM01000010.1"/>
</dbReference>